<evidence type="ECO:0000313" key="2">
    <source>
        <dbReference type="EMBL" id="JAT98917.1"/>
    </source>
</evidence>
<evidence type="ECO:0000256" key="1">
    <source>
        <dbReference type="SAM" id="SignalP"/>
    </source>
</evidence>
<dbReference type="InterPro" id="IPR002970">
    <property type="entry name" value="Tick_his-bd"/>
</dbReference>
<dbReference type="InterPro" id="IPR012674">
    <property type="entry name" value="Calycin"/>
</dbReference>
<name>A0A1E1XHU6_9ACAR</name>
<organism evidence="2">
    <name type="scientific">Amblyomma aureolatum</name>
    <dbReference type="NCBI Taxonomy" id="187763"/>
    <lineage>
        <taxon>Eukaryota</taxon>
        <taxon>Metazoa</taxon>
        <taxon>Ecdysozoa</taxon>
        <taxon>Arthropoda</taxon>
        <taxon>Chelicerata</taxon>
        <taxon>Arachnida</taxon>
        <taxon>Acari</taxon>
        <taxon>Parasitiformes</taxon>
        <taxon>Ixodida</taxon>
        <taxon>Ixodoidea</taxon>
        <taxon>Ixodidae</taxon>
        <taxon>Amblyomminae</taxon>
        <taxon>Amblyomma</taxon>
    </lineage>
</organism>
<dbReference type="SUPFAM" id="SSF50814">
    <property type="entry name" value="Lipocalins"/>
    <property type="match status" value="1"/>
</dbReference>
<proteinExistence type="evidence at transcript level"/>
<feature type="non-terminal residue" evidence="2">
    <location>
        <position position="1"/>
    </location>
</feature>
<accession>A0A1E1XHU6</accession>
<feature type="chain" id="PRO_5013175957" evidence="1">
    <location>
        <begin position="16"/>
        <end position="221"/>
    </location>
</feature>
<protein>
    <submittedName>
        <fullName evidence="2">Putative lipocalin-6 1</fullName>
    </submittedName>
</protein>
<sequence>LRVVILLACFTKEFAAEGDIAETEVKESSSRDGFSLLQKDTKFRLVQSSMRSFNVETYRCVTAEIIDHIEERHTVMITVGYQLVVKDNWPGFSQTFEFHLYNGGYNNMTSVGGGGAPSAIYLFLGVDPSCVILQAERFELQFFDPETPKKASTEMEVREQVLGNCMLWMRSDTGDSPDPACSQKFKQACPQQEVRQGFTATLCENRTVGSTSEEKAAITTA</sequence>
<dbReference type="EMBL" id="GFAC01000271">
    <property type="protein sequence ID" value="JAT98917.1"/>
    <property type="molecule type" value="mRNA"/>
</dbReference>
<reference evidence="2" key="1">
    <citation type="journal article" date="2017" name="Front. Cell. Infect. Microbiol.">
        <title>The Distinct Transcriptional Response of the Midgut of Amblyomma sculptum and Amblyomma aureolatum Ticks to Rickettsia rickettsii Correlates to Their Differences in Susceptibility to Infection.</title>
        <authorList>
            <person name="Martins L.A."/>
            <person name="Galletti M.F.B.M."/>
            <person name="Ribeiro J.M."/>
            <person name="Fujita A."/>
            <person name="Costa F.B."/>
            <person name="Labruna M.B."/>
            <person name="Daffre S."/>
            <person name="Fogaca A.C."/>
        </authorList>
    </citation>
    <scope>NUCLEOTIDE SEQUENCE</scope>
</reference>
<dbReference type="Gene3D" id="2.40.128.20">
    <property type="match status" value="1"/>
</dbReference>
<keyword evidence="1" id="KW-0732">Signal</keyword>
<dbReference type="GO" id="GO:0043176">
    <property type="term" value="F:amine binding"/>
    <property type="evidence" value="ECO:0007669"/>
    <property type="project" value="InterPro"/>
</dbReference>
<dbReference type="AlphaFoldDB" id="A0A1E1XHU6"/>
<dbReference type="Pfam" id="PF02098">
    <property type="entry name" value="His_binding"/>
    <property type="match status" value="1"/>
</dbReference>
<feature type="signal peptide" evidence="1">
    <location>
        <begin position="1"/>
        <end position="15"/>
    </location>
</feature>
<dbReference type="GO" id="GO:0030682">
    <property type="term" value="P:symbiont-mediated perturbation of host defenses"/>
    <property type="evidence" value="ECO:0007669"/>
    <property type="project" value="InterPro"/>
</dbReference>